<sequence length="98" mass="11120">MRNIPPFRLALVPLDDEARQLEGFRWAGAEIGTRHKLGGQPDFLQGEEYPICDACNRKMQFYAQLDSINDDIIIADCGMVYVFLCFDCLETKSVIQSS</sequence>
<evidence type="ECO:0000313" key="2">
    <source>
        <dbReference type="Proteomes" id="UP001174932"/>
    </source>
</evidence>
<proteinExistence type="predicted"/>
<dbReference type="Proteomes" id="UP001174932">
    <property type="component" value="Unassembled WGS sequence"/>
</dbReference>
<evidence type="ECO:0000313" key="1">
    <source>
        <dbReference type="EMBL" id="MDO6963430.1"/>
    </source>
</evidence>
<dbReference type="EMBL" id="JAUOZU010000005">
    <property type="protein sequence ID" value="MDO6963430.1"/>
    <property type="molecule type" value="Genomic_DNA"/>
</dbReference>
<dbReference type="Gene3D" id="2.30.320.10">
    <property type="entry name" value="YwqG-like"/>
    <property type="match status" value="1"/>
</dbReference>
<name>A0ABT8YJK8_9HYPH</name>
<reference evidence="1" key="2">
    <citation type="submission" date="2023-07" db="EMBL/GenBank/DDBJ databases">
        <authorList>
            <person name="Shen H."/>
        </authorList>
    </citation>
    <scope>NUCLEOTIDE SEQUENCE</scope>
    <source>
        <strain evidence="1">TNR-22</strain>
    </source>
</reference>
<gene>
    <name evidence="1" type="ORF">Q4481_05635</name>
</gene>
<evidence type="ECO:0008006" key="3">
    <source>
        <dbReference type="Google" id="ProtNLM"/>
    </source>
</evidence>
<keyword evidence="2" id="KW-1185">Reference proteome</keyword>
<protein>
    <recommendedName>
        <fullName evidence="3">DUF1963 domain-containing protein</fullName>
    </recommendedName>
</protein>
<organism evidence="1 2">
    <name type="scientific">Rhizobium alvei</name>
    <dbReference type="NCBI Taxonomy" id="1132659"/>
    <lineage>
        <taxon>Bacteria</taxon>
        <taxon>Pseudomonadati</taxon>
        <taxon>Pseudomonadota</taxon>
        <taxon>Alphaproteobacteria</taxon>
        <taxon>Hyphomicrobiales</taxon>
        <taxon>Rhizobiaceae</taxon>
        <taxon>Rhizobium/Agrobacterium group</taxon>
        <taxon>Rhizobium</taxon>
    </lineage>
</organism>
<dbReference type="RefSeq" id="WP_304375337.1">
    <property type="nucleotide sequence ID" value="NZ_JAUOZU010000005.1"/>
</dbReference>
<comment type="caution">
    <text evidence="1">The sequence shown here is derived from an EMBL/GenBank/DDBJ whole genome shotgun (WGS) entry which is preliminary data.</text>
</comment>
<reference evidence="1" key="1">
    <citation type="journal article" date="2015" name="Int. J. Syst. Evol. Microbiol.">
        <title>Rhizobium alvei sp. nov., isolated from a freshwater river.</title>
        <authorList>
            <person name="Sheu S.Y."/>
            <person name="Huang H.W."/>
            <person name="Young C.C."/>
            <person name="Chen W.M."/>
        </authorList>
    </citation>
    <scope>NUCLEOTIDE SEQUENCE</scope>
    <source>
        <strain evidence="1">TNR-22</strain>
    </source>
</reference>
<accession>A0ABT8YJK8</accession>